<keyword evidence="10" id="KW-0408">Iron</keyword>
<keyword evidence="15" id="KW-1185">Reference proteome</keyword>
<evidence type="ECO:0000256" key="3">
    <source>
        <dbReference type="ARBA" id="ARBA00004370"/>
    </source>
</evidence>
<keyword evidence="11 13" id="KW-0472">Membrane</keyword>
<dbReference type="NCBIfam" id="TIGR02970">
    <property type="entry name" value="succ_dehyd_cytB"/>
    <property type="match status" value="1"/>
</dbReference>
<keyword evidence="6" id="KW-0349">Heme</keyword>
<comment type="subcellular location">
    <subcellularLocation>
        <location evidence="3">Membrane</location>
    </subcellularLocation>
</comment>
<comment type="subunit">
    <text evidence="12">Part of an enzyme complex containing four subunits: a flavoprotein, an iron-sulfur protein, plus two membrane-anchoring proteins, SdhC and SdhD. The complex can form homotrimers.</text>
</comment>
<proteinExistence type="inferred from homology"/>
<protein>
    <recommendedName>
        <fullName evidence="5">Succinate dehydrogenase cytochrome b556 subunit</fullName>
    </recommendedName>
</protein>
<evidence type="ECO:0000256" key="7">
    <source>
        <dbReference type="ARBA" id="ARBA00022692"/>
    </source>
</evidence>
<keyword evidence="7 13" id="KW-0812">Transmembrane</keyword>
<evidence type="ECO:0000256" key="8">
    <source>
        <dbReference type="ARBA" id="ARBA00022723"/>
    </source>
</evidence>
<comment type="similarity">
    <text evidence="4">Belongs to the cytochrome b560 family.</text>
</comment>
<dbReference type="EMBL" id="BAAAFN010000008">
    <property type="protein sequence ID" value="GAA0222925.1"/>
    <property type="molecule type" value="Genomic_DNA"/>
</dbReference>
<evidence type="ECO:0000256" key="9">
    <source>
        <dbReference type="ARBA" id="ARBA00022989"/>
    </source>
</evidence>
<dbReference type="CDD" id="cd03499">
    <property type="entry name" value="SQR_TypeC_SdhC"/>
    <property type="match status" value="1"/>
</dbReference>
<evidence type="ECO:0000256" key="10">
    <source>
        <dbReference type="ARBA" id="ARBA00023004"/>
    </source>
</evidence>
<feature type="transmembrane region" description="Helical" evidence="13">
    <location>
        <begin position="130"/>
        <end position="149"/>
    </location>
</feature>
<reference evidence="15" key="1">
    <citation type="journal article" date="2019" name="Int. J. Syst. Evol. Microbiol.">
        <title>The Global Catalogue of Microorganisms (GCM) 10K type strain sequencing project: providing services to taxonomists for standard genome sequencing and annotation.</title>
        <authorList>
            <consortium name="The Broad Institute Genomics Platform"/>
            <consortium name="The Broad Institute Genome Sequencing Center for Infectious Disease"/>
            <person name="Wu L."/>
            <person name="Ma J."/>
        </authorList>
    </citation>
    <scope>NUCLEOTIDE SEQUENCE [LARGE SCALE GENOMIC DNA]</scope>
    <source>
        <strain evidence="15">JCM 16240</strain>
    </source>
</reference>
<gene>
    <name evidence="14" type="primary">sdhC</name>
    <name evidence="14" type="ORF">GCM10009125_09960</name>
</gene>
<comment type="cofactor">
    <cofactor evidence="1">
        <name>heme</name>
        <dbReference type="ChEBI" id="CHEBI:30413"/>
    </cofactor>
</comment>
<comment type="caution">
    <text evidence="14">The sequence shown here is derived from an EMBL/GenBank/DDBJ whole genome shotgun (WGS) entry which is preliminary data.</text>
</comment>
<dbReference type="Gene3D" id="1.20.1300.10">
    <property type="entry name" value="Fumarate reductase/succinate dehydrogenase, transmembrane subunit"/>
    <property type="match status" value="1"/>
</dbReference>
<dbReference type="InterPro" id="IPR014314">
    <property type="entry name" value="Succ_DH_cytb556"/>
</dbReference>
<evidence type="ECO:0000256" key="11">
    <source>
        <dbReference type="ARBA" id="ARBA00023136"/>
    </source>
</evidence>
<evidence type="ECO:0000256" key="2">
    <source>
        <dbReference type="ARBA" id="ARBA00004050"/>
    </source>
</evidence>
<evidence type="ECO:0000313" key="14">
    <source>
        <dbReference type="EMBL" id="GAA0222925.1"/>
    </source>
</evidence>
<keyword evidence="9 13" id="KW-1133">Transmembrane helix</keyword>
<dbReference type="InterPro" id="IPR000701">
    <property type="entry name" value="SuccDH_FuR_B_TM-su"/>
</dbReference>
<evidence type="ECO:0000256" key="6">
    <source>
        <dbReference type="ARBA" id="ARBA00022617"/>
    </source>
</evidence>
<dbReference type="PANTHER" id="PTHR10978:SF5">
    <property type="entry name" value="SUCCINATE DEHYDROGENASE CYTOCHROME B560 SUBUNIT, MITOCHONDRIAL"/>
    <property type="match status" value="1"/>
</dbReference>
<organism evidence="14 15">
    <name type="scientific">Castellaniella daejeonensis</name>
    <dbReference type="NCBI Taxonomy" id="659013"/>
    <lineage>
        <taxon>Bacteria</taxon>
        <taxon>Pseudomonadati</taxon>
        <taxon>Pseudomonadota</taxon>
        <taxon>Betaproteobacteria</taxon>
        <taxon>Burkholderiales</taxon>
        <taxon>Alcaligenaceae</taxon>
        <taxon>Castellaniella</taxon>
    </lineage>
</organism>
<keyword evidence="8" id="KW-0479">Metal-binding</keyword>
<evidence type="ECO:0000256" key="12">
    <source>
        <dbReference type="ARBA" id="ARBA00025912"/>
    </source>
</evidence>
<feature type="transmembrane region" description="Helical" evidence="13">
    <location>
        <begin position="54"/>
        <end position="72"/>
    </location>
</feature>
<evidence type="ECO:0000256" key="4">
    <source>
        <dbReference type="ARBA" id="ARBA00007244"/>
    </source>
</evidence>
<dbReference type="Proteomes" id="UP001501176">
    <property type="component" value="Unassembled WGS sequence"/>
</dbReference>
<evidence type="ECO:0000313" key="15">
    <source>
        <dbReference type="Proteomes" id="UP001501176"/>
    </source>
</evidence>
<evidence type="ECO:0000256" key="13">
    <source>
        <dbReference type="SAM" id="Phobius"/>
    </source>
</evidence>
<dbReference type="PANTHER" id="PTHR10978">
    <property type="entry name" value="SUCCINATE DEHYDROGENASE CYTOCHROME B560 SUBUNIT"/>
    <property type="match status" value="1"/>
</dbReference>
<name>A0ABP3D462_9BURK</name>
<comment type="function">
    <text evidence="2">Membrane-anchoring subunit of succinate dehydrogenase (SDH).</text>
</comment>
<sequence>MSPEFLPSSNYEAIMSESATKPRPQFRNLGLSDLMSYRLPPAAKASIMHRISGALLFLALPLVIVPLFAQSVQSPETFAAMKEWVASPACKIVLLVLMWSYFHHFCAGIRYLTLDLHVGNAREPSQRSGALVIGVALALTVVFGLKLFGAW</sequence>
<dbReference type="SUPFAM" id="SSF81343">
    <property type="entry name" value="Fumarate reductase respiratory complex transmembrane subunits"/>
    <property type="match status" value="1"/>
</dbReference>
<dbReference type="Pfam" id="PF01127">
    <property type="entry name" value="Sdh_cyt"/>
    <property type="match status" value="1"/>
</dbReference>
<evidence type="ECO:0000256" key="1">
    <source>
        <dbReference type="ARBA" id="ARBA00001971"/>
    </source>
</evidence>
<accession>A0ABP3D462</accession>
<dbReference type="InterPro" id="IPR034804">
    <property type="entry name" value="SQR/QFR_C/D"/>
</dbReference>
<dbReference type="PIRSF" id="PIRSF000178">
    <property type="entry name" value="SDH_cyt_b560"/>
    <property type="match status" value="1"/>
</dbReference>
<evidence type="ECO:0000256" key="5">
    <source>
        <dbReference type="ARBA" id="ARBA00020076"/>
    </source>
</evidence>